<gene>
    <name evidence="2" type="ORF">G3M51_24855</name>
</gene>
<evidence type="ECO:0000313" key="2">
    <source>
        <dbReference type="EMBL" id="NDY89251.1"/>
    </source>
</evidence>
<dbReference type="InterPro" id="IPR057150">
    <property type="entry name" value="DUF7828"/>
</dbReference>
<dbReference type="EMBL" id="JAAGRX010000117">
    <property type="protein sequence ID" value="NDY89251.1"/>
    <property type="molecule type" value="Genomic_DNA"/>
</dbReference>
<organism evidence="2">
    <name type="scientific">Escherichia coli</name>
    <dbReference type="NCBI Taxonomy" id="562"/>
    <lineage>
        <taxon>Bacteria</taxon>
        <taxon>Pseudomonadati</taxon>
        <taxon>Pseudomonadota</taxon>
        <taxon>Gammaproteobacteria</taxon>
        <taxon>Enterobacterales</taxon>
        <taxon>Enterobacteriaceae</taxon>
        <taxon>Escherichia</taxon>
    </lineage>
</organism>
<dbReference type="AlphaFoldDB" id="A0A3T3KE91"/>
<dbReference type="Pfam" id="PF25165">
    <property type="entry name" value="DUF7828"/>
    <property type="match status" value="1"/>
</dbReference>
<protein>
    <submittedName>
        <fullName evidence="2">DNA polymerase III subunit alpha</fullName>
    </submittedName>
</protein>
<name>A0A3T3KE91_ECOLX</name>
<evidence type="ECO:0000259" key="1">
    <source>
        <dbReference type="Pfam" id="PF25165"/>
    </source>
</evidence>
<feature type="domain" description="DUF7828" evidence="1">
    <location>
        <begin position="2"/>
        <end position="67"/>
    </location>
</feature>
<proteinExistence type="predicted"/>
<comment type="caution">
    <text evidence="2">The sequence shown here is derived from an EMBL/GenBank/DDBJ whole genome shotgun (WGS) entry which is preliminary data.</text>
</comment>
<accession>A0A3T3KE91</accession>
<reference evidence="2" key="1">
    <citation type="submission" date="2020-02" db="EMBL/GenBank/DDBJ databases">
        <title>Draft Genome Sequences of Tetracycline- Resistances Shiga Toxin Producing Escherichia coli Food and Clinical Sources.</title>
        <authorList>
            <person name="Alotaibi K."/>
            <person name="Khan A."/>
        </authorList>
    </citation>
    <scope>NUCLEOTIDE SEQUENCE</scope>
    <source>
        <strain evidence="2">EC16</strain>
    </source>
</reference>
<sequence>MYAKSYIAFDGSAGARTAQTTPDDRYTCHSSSVLQYHPEYITERPWFEHRPDDLTENGRQHCPYVNPD</sequence>